<reference evidence="1 2" key="1">
    <citation type="submission" date="2018-03" db="EMBL/GenBank/DDBJ databases">
        <title>Lachnoclostridium SNUG30386 gen.nov., sp.nov., isolated from human faeces.</title>
        <authorList>
            <person name="Seo B."/>
            <person name="Jeon K."/>
            <person name="Ko G."/>
        </authorList>
    </citation>
    <scope>NUCLEOTIDE SEQUENCE [LARGE SCALE GENOMIC DNA]</scope>
    <source>
        <strain evidence="1 2">SNUG30386</strain>
    </source>
</reference>
<dbReference type="RefSeq" id="WP_107001208.1">
    <property type="nucleotide sequence ID" value="NZ_PYLO01000003.1"/>
</dbReference>
<dbReference type="Pfam" id="PF04883">
    <property type="entry name" value="HK97-gp10_like"/>
    <property type="match status" value="1"/>
</dbReference>
<comment type="caution">
    <text evidence="1">The sequence shown here is derived from an EMBL/GenBank/DDBJ whole genome shotgun (WGS) entry which is preliminary data.</text>
</comment>
<dbReference type="InterPro" id="IPR010064">
    <property type="entry name" value="HK97-gp10_tail"/>
</dbReference>
<proteinExistence type="predicted"/>
<evidence type="ECO:0000313" key="2">
    <source>
        <dbReference type="Proteomes" id="UP000241048"/>
    </source>
</evidence>
<accession>A0A2T3FNZ0</accession>
<evidence type="ECO:0000313" key="1">
    <source>
        <dbReference type="EMBL" id="PST37008.1"/>
    </source>
</evidence>
<dbReference type="EMBL" id="PYLO01000003">
    <property type="protein sequence ID" value="PST37008.1"/>
    <property type="molecule type" value="Genomic_DNA"/>
</dbReference>
<gene>
    <name evidence="1" type="ORF">C7U56_10735</name>
</gene>
<name>A0A2T3FNZ0_9CLOT</name>
<evidence type="ECO:0008006" key="3">
    <source>
        <dbReference type="Google" id="ProtNLM"/>
    </source>
</evidence>
<dbReference type="AlphaFoldDB" id="A0A2T3FNZ0"/>
<dbReference type="Proteomes" id="UP000241048">
    <property type="component" value="Unassembled WGS sequence"/>
</dbReference>
<protein>
    <recommendedName>
        <fullName evidence="3">HK97 gp10 family phage protein</fullName>
    </recommendedName>
</protein>
<organism evidence="1 2">
    <name type="scientific">Clostridium fessum</name>
    <dbReference type="NCBI Taxonomy" id="2126740"/>
    <lineage>
        <taxon>Bacteria</taxon>
        <taxon>Bacillati</taxon>
        <taxon>Bacillota</taxon>
        <taxon>Clostridia</taxon>
        <taxon>Eubacteriales</taxon>
        <taxon>Clostridiaceae</taxon>
        <taxon>Clostridium</taxon>
    </lineage>
</organism>
<keyword evidence="2" id="KW-1185">Reference proteome</keyword>
<sequence>MATDRVSIGQMADAIMDGLEEYANLATDDLKASVRKAGKTVKDEIAATAPKDTGKYAKSWAVKTQRETSNSLDLVVHSKNRYQLAHLLEFGHAKRGGGRVAARPHIAPAEEKAIDTLEREIEKALKG</sequence>